<name>A0ABY5GD90_9GAMM</name>
<evidence type="ECO:0000313" key="2">
    <source>
        <dbReference type="EMBL" id="UTV27199.1"/>
    </source>
</evidence>
<reference evidence="2" key="1">
    <citation type="submission" date="2022-07" db="EMBL/GenBank/DDBJ databases">
        <title>Genome sequencing of Photobacterium atrarenae GJH2-4.</title>
        <authorList>
            <person name="Park S.-J."/>
        </authorList>
    </citation>
    <scope>NUCLEOTIDE SEQUENCE</scope>
    <source>
        <strain evidence="2">GJH2-4</strain>
    </source>
</reference>
<evidence type="ECO:0000313" key="3">
    <source>
        <dbReference type="Proteomes" id="UP001057998"/>
    </source>
</evidence>
<keyword evidence="1" id="KW-0472">Membrane</keyword>
<feature type="transmembrane region" description="Helical" evidence="1">
    <location>
        <begin position="7"/>
        <end position="28"/>
    </location>
</feature>
<organism evidence="2 3">
    <name type="scientific">Photobacterium atrarenae</name>
    <dbReference type="NCBI Taxonomy" id="865757"/>
    <lineage>
        <taxon>Bacteria</taxon>
        <taxon>Pseudomonadati</taxon>
        <taxon>Pseudomonadota</taxon>
        <taxon>Gammaproteobacteria</taxon>
        <taxon>Vibrionales</taxon>
        <taxon>Vibrionaceae</taxon>
        <taxon>Photobacterium</taxon>
    </lineage>
</organism>
<gene>
    <name evidence="2" type="ORF">NNL38_12760</name>
</gene>
<dbReference type="InterPro" id="IPR045584">
    <property type="entry name" value="Pilin-like"/>
</dbReference>
<dbReference type="SUPFAM" id="SSF54523">
    <property type="entry name" value="Pili subunits"/>
    <property type="match status" value="1"/>
</dbReference>
<proteinExistence type="predicted"/>
<dbReference type="RefSeq" id="WP_255388414.1">
    <property type="nucleotide sequence ID" value="NZ_CP101508.1"/>
</dbReference>
<sequence>MTQGITLIELIISISVMSVISTFAVPSFKTIINHGEINYQSEQIFEFVRLAKLEAVKRNTRIEVFYEIDSNNNHCLGMRKLGDNDTCELASTSFPRFVINSSHHYSMKTVSGKNNIIKLQEGNLFSFDPITGKSSNSKRILLESKIDNNFVSGVRVTDIGFTYPCSSTQNGGKSQCV</sequence>
<dbReference type="NCBIfam" id="TIGR02532">
    <property type="entry name" value="IV_pilin_GFxxxE"/>
    <property type="match status" value="1"/>
</dbReference>
<accession>A0ABY5GD90</accession>
<protein>
    <submittedName>
        <fullName evidence="2">Prepilin-type N-terminal cleavage/methylation domain-containing protein</fullName>
    </submittedName>
</protein>
<evidence type="ECO:0000256" key="1">
    <source>
        <dbReference type="SAM" id="Phobius"/>
    </source>
</evidence>
<dbReference type="EMBL" id="CP101508">
    <property type="protein sequence ID" value="UTV27199.1"/>
    <property type="molecule type" value="Genomic_DNA"/>
</dbReference>
<keyword evidence="3" id="KW-1185">Reference proteome</keyword>
<dbReference type="Gene3D" id="3.30.700.10">
    <property type="entry name" value="Glycoprotein, Type 4 Pilin"/>
    <property type="match status" value="1"/>
</dbReference>
<keyword evidence="1" id="KW-0812">Transmembrane</keyword>
<dbReference type="InterPro" id="IPR012902">
    <property type="entry name" value="N_methyl_site"/>
</dbReference>
<dbReference type="PROSITE" id="PS00409">
    <property type="entry name" value="PROKAR_NTER_METHYL"/>
    <property type="match status" value="1"/>
</dbReference>
<keyword evidence="1" id="KW-1133">Transmembrane helix</keyword>
<dbReference type="Proteomes" id="UP001057998">
    <property type="component" value="Chromosome 1"/>
</dbReference>